<feature type="region of interest" description="Disordered" evidence="1">
    <location>
        <begin position="1"/>
        <end position="34"/>
    </location>
</feature>
<feature type="compositionally biased region" description="Polar residues" evidence="1">
    <location>
        <begin position="275"/>
        <end position="287"/>
    </location>
</feature>
<dbReference type="Proteomes" id="UP000249757">
    <property type="component" value="Unassembled WGS sequence"/>
</dbReference>
<dbReference type="OrthoDB" id="3694371at2759"/>
<feature type="compositionally biased region" description="Polar residues" evidence="1">
    <location>
        <begin position="341"/>
        <end position="355"/>
    </location>
</feature>
<accession>A0A922N9V4</accession>
<keyword evidence="4" id="KW-1185">Reference proteome</keyword>
<feature type="region of interest" description="Disordered" evidence="1">
    <location>
        <begin position="135"/>
        <end position="157"/>
    </location>
</feature>
<proteinExistence type="predicted"/>
<feature type="compositionally biased region" description="Low complexity" evidence="1">
    <location>
        <begin position="23"/>
        <end position="34"/>
    </location>
</feature>
<keyword evidence="2" id="KW-0472">Membrane</keyword>
<keyword evidence="2" id="KW-0812">Transmembrane</keyword>
<dbReference type="AlphaFoldDB" id="A0A922N9V4"/>
<keyword evidence="2" id="KW-1133">Transmembrane helix</keyword>
<protein>
    <submittedName>
        <fullName evidence="3">Uncharacterized protein</fullName>
    </submittedName>
</protein>
<feature type="region of interest" description="Disordered" evidence="1">
    <location>
        <begin position="187"/>
        <end position="212"/>
    </location>
</feature>
<evidence type="ECO:0000313" key="4">
    <source>
        <dbReference type="Proteomes" id="UP000249757"/>
    </source>
</evidence>
<sequence>MATSTMSQSGGMTGFTWPSRAGSSPSHATPSSSSVLILSPAMTPTASATDAPLSSLSAAVSATSGSNSSSSSTASPTSTGLQRTTHVQVTHTVIVTPTVTVGVKSPPVGASTTEYERGTSFSMSQPLATTAITDNFPLSTTAPNQEDTASGSSNLGPMIGGTVAVVGGIMLIFLLYKYCKRSKAKSSDVELGQLPSTRSRERQGVSRSVPMSHNYGVNPIAVANAMNWQDSKGVQHEARDTARGAGKASTLDIRQSDLAQAQGWDRPFDADGFQVSRTYGGSSTGPSSRVRLPKHVPPRKPVPAAHPVGKQRHDTQHISPVSPLTEEEARHRGPTDYSKVSPLNSPTGRRSGWAS</sequence>
<feature type="compositionally biased region" description="Polar residues" evidence="1">
    <location>
        <begin position="1"/>
        <end position="10"/>
    </location>
</feature>
<reference evidence="4" key="1">
    <citation type="journal article" date="2022" name="Microb. Genom.">
        <title>A global pangenome for the wheat fungal pathogen Pyrenophora tritici-repentis and prediction of effector protein structural homology.</title>
        <authorList>
            <person name="Moolhuijzen P.M."/>
            <person name="See P.T."/>
            <person name="Shi G."/>
            <person name="Powell H.R."/>
            <person name="Cockram J."/>
            <person name="Jorgensen L.N."/>
            <person name="Benslimane H."/>
            <person name="Strelkov S.E."/>
            <person name="Turner J."/>
            <person name="Liu Z."/>
            <person name="Moffat C.S."/>
        </authorList>
    </citation>
    <scope>NUCLEOTIDE SEQUENCE [LARGE SCALE GENOMIC DNA]</scope>
</reference>
<evidence type="ECO:0000256" key="2">
    <source>
        <dbReference type="SAM" id="Phobius"/>
    </source>
</evidence>
<evidence type="ECO:0000313" key="3">
    <source>
        <dbReference type="EMBL" id="KAI1510219.1"/>
    </source>
</evidence>
<organism evidence="3 4">
    <name type="scientific">Pyrenophora tritici-repentis</name>
    <dbReference type="NCBI Taxonomy" id="45151"/>
    <lineage>
        <taxon>Eukaryota</taxon>
        <taxon>Fungi</taxon>
        <taxon>Dikarya</taxon>
        <taxon>Ascomycota</taxon>
        <taxon>Pezizomycotina</taxon>
        <taxon>Dothideomycetes</taxon>
        <taxon>Pleosporomycetidae</taxon>
        <taxon>Pleosporales</taxon>
        <taxon>Pleosporineae</taxon>
        <taxon>Pleosporaceae</taxon>
        <taxon>Pyrenophora</taxon>
    </lineage>
</organism>
<comment type="caution">
    <text evidence="3">The sequence shown here is derived from an EMBL/GenBank/DDBJ whole genome shotgun (WGS) entry which is preliminary data.</text>
</comment>
<feature type="region of interest" description="Disordered" evidence="1">
    <location>
        <begin position="262"/>
        <end position="355"/>
    </location>
</feature>
<evidence type="ECO:0000256" key="1">
    <source>
        <dbReference type="SAM" id="MobiDB-lite"/>
    </source>
</evidence>
<feature type="compositionally biased region" description="Polar residues" evidence="1">
    <location>
        <begin position="135"/>
        <end position="155"/>
    </location>
</feature>
<dbReference type="EMBL" id="NRDI02000017">
    <property type="protein sequence ID" value="KAI1510219.1"/>
    <property type="molecule type" value="Genomic_DNA"/>
</dbReference>
<name>A0A922N9V4_9PLEO</name>
<feature type="transmembrane region" description="Helical" evidence="2">
    <location>
        <begin position="155"/>
        <end position="176"/>
    </location>
</feature>
<gene>
    <name evidence="3" type="ORF">Ptr86124_010665</name>
</gene>
<feature type="region of interest" description="Disordered" evidence="1">
    <location>
        <begin position="61"/>
        <end position="86"/>
    </location>
</feature>